<dbReference type="PROSITE" id="PS50053">
    <property type="entry name" value="UBIQUITIN_2"/>
    <property type="match status" value="1"/>
</dbReference>
<feature type="compositionally biased region" description="Basic and acidic residues" evidence="1">
    <location>
        <begin position="21"/>
        <end position="50"/>
    </location>
</feature>
<dbReference type="InterPro" id="IPR000626">
    <property type="entry name" value="Ubiquitin-like_dom"/>
</dbReference>
<feature type="region of interest" description="Disordered" evidence="1">
    <location>
        <begin position="1"/>
        <end position="58"/>
    </location>
</feature>
<sequence length="282" mass="30845">MGDADTSTPIEVATTPDESSEPSKKLKLNGDGESERNTGESKGNEEEKAEPVINNNSPEVPLSIVYNKKILQISISLDSTVLELKQRVQKHTGVDPTLQKVLLKGIAKDDAVLKTLGVNENTKKILVIGSSIQDVLSVKEVPSENAATEQKKQEAAAAGNWCSLTQHKKVIDKGLPDDVMPGILAEHDPLPPFPLHGMYSSKGSKVRLTFKLENDELWIGTKERTEKVPISTIRNVVSQPITGYEHYHVIAIQLGPTEASRFFVYWVPAQYVEAIKDALTGA</sequence>
<dbReference type="PANTHER" id="PTHR16470:SF0">
    <property type="entry name" value="UBIQUITIN DOMAIN-CONTAINING PROTEIN UBFD1"/>
    <property type="match status" value="1"/>
</dbReference>
<dbReference type="Pfam" id="PF00240">
    <property type="entry name" value="ubiquitin"/>
    <property type="match status" value="1"/>
</dbReference>
<keyword evidence="4" id="KW-1185">Reference proteome</keyword>
<reference evidence="3 4" key="1">
    <citation type="submission" date="2024-08" db="EMBL/GenBank/DDBJ databases">
        <authorList>
            <person name="Cucini C."/>
            <person name="Frati F."/>
        </authorList>
    </citation>
    <scope>NUCLEOTIDE SEQUENCE [LARGE SCALE GENOMIC DNA]</scope>
</reference>
<evidence type="ECO:0000313" key="3">
    <source>
        <dbReference type="EMBL" id="CAL8124155.1"/>
    </source>
</evidence>
<comment type="caution">
    <text evidence="3">The sequence shown here is derived from an EMBL/GenBank/DDBJ whole genome shotgun (WGS) entry which is preliminary data.</text>
</comment>
<evidence type="ECO:0000313" key="4">
    <source>
        <dbReference type="Proteomes" id="UP001642540"/>
    </source>
</evidence>
<evidence type="ECO:0000256" key="1">
    <source>
        <dbReference type="SAM" id="MobiDB-lite"/>
    </source>
</evidence>
<proteinExistence type="predicted"/>
<dbReference type="InterPro" id="IPR039120">
    <property type="entry name" value="UBFD1"/>
</dbReference>
<dbReference type="Proteomes" id="UP001642540">
    <property type="component" value="Unassembled WGS sequence"/>
</dbReference>
<dbReference type="SUPFAM" id="SSF54236">
    <property type="entry name" value="Ubiquitin-like"/>
    <property type="match status" value="1"/>
</dbReference>
<accession>A0ABP1R9X7</accession>
<dbReference type="SMART" id="SM00213">
    <property type="entry name" value="UBQ"/>
    <property type="match status" value="1"/>
</dbReference>
<dbReference type="InterPro" id="IPR057455">
    <property type="entry name" value="UBFD1_C"/>
</dbReference>
<dbReference type="Gene3D" id="3.10.20.90">
    <property type="entry name" value="Phosphatidylinositol 3-kinase Catalytic Subunit, Chain A, domain 1"/>
    <property type="match status" value="1"/>
</dbReference>
<protein>
    <recommendedName>
        <fullName evidence="2">Ubiquitin-like domain-containing protein</fullName>
    </recommendedName>
</protein>
<name>A0ABP1R9X7_9HEXA</name>
<dbReference type="EMBL" id="CAXLJM020000068">
    <property type="protein sequence ID" value="CAL8124155.1"/>
    <property type="molecule type" value="Genomic_DNA"/>
</dbReference>
<dbReference type="Pfam" id="PF25343">
    <property type="entry name" value="PH_UBFD1_C"/>
    <property type="match status" value="1"/>
</dbReference>
<gene>
    <name evidence="3" type="ORF">ODALV1_LOCUS20489</name>
</gene>
<dbReference type="InterPro" id="IPR029071">
    <property type="entry name" value="Ubiquitin-like_domsf"/>
</dbReference>
<evidence type="ECO:0000259" key="2">
    <source>
        <dbReference type="PROSITE" id="PS50053"/>
    </source>
</evidence>
<dbReference type="PANTHER" id="PTHR16470">
    <property type="entry name" value="UBIQUITIN DOMAIN-CONTAINING PROTEIN UBFD1"/>
    <property type="match status" value="1"/>
</dbReference>
<feature type="domain" description="Ubiquitin-like" evidence="2">
    <location>
        <begin position="58"/>
        <end position="128"/>
    </location>
</feature>
<organism evidence="3 4">
    <name type="scientific">Orchesella dallaii</name>
    <dbReference type="NCBI Taxonomy" id="48710"/>
    <lineage>
        <taxon>Eukaryota</taxon>
        <taxon>Metazoa</taxon>
        <taxon>Ecdysozoa</taxon>
        <taxon>Arthropoda</taxon>
        <taxon>Hexapoda</taxon>
        <taxon>Collembola</taxon>
        <taxon>Entomobryomorpha</taxon>
        <taxon>Entomobryoidea</taxon>
        <taxon>Orchesellidae</taxon>
        <taxon>Orchesellinae</taxon>
        <taxon>Orchesella</taxon>
    </lineage>
</organism>